<feature type="domain" description="ABC transporter" evidence="7">
    <location>
        <begin position="35"/>
        <end position="267"/>
    </location>
</feature>
<comment type="similarity">
    <text evidence="1">Belongs to the ABC transporter superfamily.</text>
</comment>
<keyword evidence="3" id="KW-0472">Membrane</keyword>
<name>A0ABP8GYW4_9BURK</name>
<comment type="caution">
    <text evidence="8">The sequence shown here is derived from an EMBL/GenBank/DDBJ whole genome shotgun (WGS) entry which is preliminary data.</text>
</comment>
<dbReference type="InterPro" id="IPR003593">
    <property type="entry name" value="AAA+_ATPase"/>
</dbReference>
<evidence type="ECO:0000256" key="1">
    <source>
        <dbReference type="ARBA" id="ARBA00005417"/>
    </source>
</evidence>
<proteinExistence type="inferred from homology"/>
<evidence type="ECO:0000256" key="4">
    <source>
        <dbReference type="ARBA" id="ARBA00022741"/>
    </source>
</evidence>
<keyword evidence="9" id="KW-1185">Reference proteome</keyword>
<keyword evidence="2" id="KW-0813">Transport</keyword>
<keyword evidence="3" id="KW-1003">Cell membrane</keyword>
<dbReference type="InterPro" id="IPR052156">
    <property type="entry name" value="BCAA_Transport_ATP-bd_LivF"/>
</dbReference>
<dbReference type="PROSITE" id="PS50893">
    <property type="entry name" value="ABC_TRANSPORTER_2"/>
    <property type="match status" value="1"/>
</dbReference>
<evidence type="ECO:0000256" key="3">
    <source>
        <dbReference type="ARBA" id="ARBA00022475"/>
    </source>
</evidence>
<protein>
    <submittedName>
        <fullName evidence="8">ABC transporter ATP-binding protein</fullName>
    </submittedName>
</protein>
<dbReference type="InterPro" id="IPR027417">
    <property type="entry name" value="P-loop_NTPase"/>
</dbReference>
<reference evidence="9" key="1">
    <citation type="journal article" date="2019" name="Int. J. Syst. Evol. Microbiol.">
        <title>The Global Catalogue of Microorganisms (GCM) 10K type strain sequencing project: providing services to taxonomists for standard genome sequencing and annotation.</title>
        <authorList>
            <consortium name="The Broad Institute Genomics Platform"/>
            <consortium name="The Broad Institute Genome Sequencing Center for Infectious Disease"/>
            <person name="Wu L."/>
            <person name="Ma J."/>
        </authorList>
    </citation>
    <scope>NUCLEOTIDE SEQUENCE [LARGE SCALE GENOMIC DNA]</scope>
    <source>
        <strain evidence="9">JCM 17666</strain>
    </source>
</reference>
<dbReference type="EMBL" id="BAABFO010000008">
    <property type="protein sequence ID" value="GAA4331958.1"/>
    <property type="molecule type" value="Genomic_DNA"/>
</dbReference>
<dbReference type="InterPro" id="IPR003439">
    <property type="entry name" value="ABC_transporter-like_ATP-bd"/>
</dbReference>
<sequence>MSAGTGPLFAAKAAAMPATGMSAARRAVPGAAPLLSVRGLEAGYGASQVLFGLDFDIAAGEVVALLGRNGMGKTTTIRALTGALAPRRGEIRFGGAAVAGRRADAIARLGVAIVPEGRHCFPNLTVREHLVAFADRRNGATAEAWTLDRIYALFPRLAERARNLGHQLSGGEQQMLAIGRALSTNPRLLILDEATEGLAPVIRDEIWRCLEQLKAEGQTTLVVDKYVDRLVTLADRHLILERGRLVWSGTSAALAADRSLWTRYLGV</sequence>
<evidence type="ECO:0000256" key="2">
    <source>
        <dbReference type="ARBA" id="ARBA00022448"/>
    </source>
</evidence>
<keyword evidence="5 8" id="KW-0067">ATP-binding</keyword>
<organism evidence="8 9">
    <name type="scientific">Pigmentiphaga soli</name>
    <dbReference type="NCBI Taxonomy" id="1007095"/>
    <lineage>
        <taxon>Bacteria</taxon>
        <taxon>Pseudomonadati</taxon>
        <taxon>Pseudomonadota</taxon>
        <taxon>Betaproteobacteria</taxon>
        <taxon>Burkholderiales</taxon>
        <taxon>Alcaligenaceae</taxon>
        <taxon>Pigmentiphaga</taxon>
    </lineage>
</organism>
<dbReference type="GO" id="GO:0005524">
    <property type="term" value="F:ATP binding"/>
    <property type="evidence" value="ECO:0007669"/>
    <property type="project" value="UniProtKB-KW"/>
</dbReference>
<gene>
    <name evidence="8" type="ORF">GCM10023144_21310</name>
</gene>
<evidence type="ECO:0000256" key="5">
    <source>
        <dbReference type="ARBA" id="ARBA00022840"/>
    </source>
</evidence>
<dbReference type="PANTHER" id="PTHR43820">
    <property type="entry name" value="HIGH-AFFINITY BRANCHED-CHAIN AMINO ACID TRANSPORT ATP-BINDING PROTEIN LIVF"/>
    <property type="match status" value="1"/>
</dbReference>
<dbReference type="PROSITE" id="PS00211">
    <property type="entry name" value="ABC_TRANSPORTER_1"/>
    <property type="match status" value="1"/>
</dbReference>
<evidence type="ECO:0000313" key="8">
    <source>
        <dbReference type="EMBL" id="GAA4331958.1"/>
    </source>
</evidence>
<keyword evidence="4" id="KW-0547">Nucleotide-binding</keyword>
<evidence type="ECO:0000313" key="9">
    <source>
        <dbReference type="Proteomes" id="UP001501671"/>
    </source>
</evidence>
<dbReference type="SUPFAM" id="SSF52540">
    <property type="entry name" value="P-loop containing nucleoside triphosphate hydrolases"/>
    <property type="match status" value="1"/>
</dbReference>
<accession>A0ABP8GYW4</accession>
<dbReference type="Gene3D" id="3.40.50.300">
    <property type="entry name" value="P-loop containing nucleotide triphosphate hydrolases"/>
    <property type="match status" value="1"/>
</dbReference>
<dbReference type="PANTHER" id="PTHR43820:SF2">
    <property type="entry name" value="ABC TRANSPORTER ATP-BINDING PROTEIN"/>
    <property type="match status" value="1"/>
</dbReference>
<keyword evidence="6" id="KW-0029">Amino-acid transport</keyword>
<dbReference type="Pfam" id="PF00005">
    <property type="entry name" value="ABC_tran"/>
    <property type="match status" value="1"/>
</dbReference>
<dbReference type="CDD" id="cd03224">
    <property type="entry name" value="ABC_TM1139_LivF_branched"/>
    <property type="match status" value="1"/>
</dbReference>
<dbReference type="SMART" id="SM00382">
    <property type="entry name" value="AAA"/>
    <property type="match status" value="1"/>
</dbReference>
<evidence type="ECO:0000256" key="6">
    <source>
        <dbReference type="ARBA" id="ARBA00022970"/>
    </source>
</evidence>
<dbReference type="InterPro" id="IPR017871">
    <property type="entry name" value="ABC_transporter-like_CS"/>
</dbReference>
<dbReference type="Proteomes" id="UP001501671">
    <property type="component" value="Unassembled WGS sequence"/>
</dbReference>
<evidence type="ECO:0000259" key="7">
    <source>
        <dbReference type="PROSITE" id="PS50893"/>
    </source>
</evidence>